<evidence type="ECO:0000313" key="4">
    <source>
        <dbReference type="RefSeq" id="XP_029653006.2"/>
    </source>
</evidence>
<evidence type="ECO:0000256" key="2">
    <source>
        <dbReference type="SAM" id="SignalP"/>
    </source>
</evidence>
<dbReference type="Proteomes" id="UP000515154">
    <property type="component" value="Linkage group LG29"/>
</dbReference>
<evidence type="ECO:0000313" key="3">
    <source>
        <dbReference type="Proteomes" id="UP000515154"/>
    </source>
</evidence>
<feature type="signal peptide" evidence="2">
    <location>
        <begin position="1"/>
        <end position="17"/>
    </location>
</feature>
<reference evidence="4" key="1">
    <citation type="submission" date="2025-08" db="UniProtKB">
        <authorList>
            <consortium name="RefSeq"/>
        </authorList>
    </citation>
    <scope>IDENTIFICATION</scope>
</reference>
<feature type="region of interest" description="Disordered" evidence="1">
    <location>
        <begin position="129"/>
        <end position="180"/>
    </location>
</feature>
<feature type="compositionally biased region" description="Low complexity" evidence="1">
    <location>
        <begin position="148"/>
        <end position="163"/>
    </location>
</feature>
<feature type="region of interest" description="Disordered" evidence="1">
    <location>
        <begin position="508"/>
        <end position="535"/>
    </location>
</feature>
<accession>A0A6P7TW61</accession>
<dbReference type="AlphaFoldDB" id="A0A6P7TW61"/>
<keyword evidence="3" id="KW-1185">Reference proteome</keyword>
<organism evidence="3 4">
    <name type="scientific">Octopus sinensis</name>
    <name type="common">East Asian common octopus</name>
    <dbReference type="NCBI Taxonomy" id="2607531"/>
    <lineage>
        <taxon>Eukaryota</taxon>
        <taxon>Metazoa</taxon>
        <taxon>Spiralia</taxon>
        <taxon>Lophotrochozoa</taxon>
        <taxon>Mollusca</taxon>
        <taxon>Cephalopoda</taxon>
        <taxon>Coleoidea</taxon>
        <taxon>Octopodiformes</taxon>
        <taxon>Octopoda</taxon>
        <taxon>Incirrata</taxon>
        <taxon>Octopodidae</taxon>
        <taxon>Octopus</taxon>
    </lineage>
</organism>
<feature type="compositionally biased region" description="Polar residues" evidence="1">
    <location>
        <begin position="508"/>
        <end position="517"/>
    </location>
</feature>
<feature type="compositionally biased region" description="Basic and acidic residues" evidence="1">
    <location>
        <begin position="520"/>
        <end position="535"/>
    </location>
</feature>
<feature type="compositionally biased region" description="Polar residues" evidence="1">
    <location>
        <begin position="216"/>
        <end position="234"/>
    </location>
</feature>
<sequence length="535" mass="58982">MHHYFFRLSLPFSCCLLQSLEEIMMETRTPLEWHFKQLDHSMGLSFRNNFNFALVGHLLKGFRHTSPTTVSRTIRVLNQLLVITVKPLNRDKFEVTPQTVPYLAALVSVSEEVRSRCHLKHRVSQYVMTDSPSSDSINAAEPETPNTSIGPSASAHSMSSPSIQTPANAQPSITPVTRRQKSWDILDKSAISVARNNTHLMQNQVNSPKVWRSFDADSSTRPPLFKTRSSSMPTPGSKKLDSSKSGLNLPRSGRGSVSNENNVLLDPEVLTGYDTQVLVLTVLATLVRNTTDENEARILYEYLAEASVVFPRVFPVIHSLLDAKINSVLSLSQDQAILNAVQSIIQNMIACEDSSQQQLSFLQSIGFGGLWRFAGVFSKTTQPSDNAELFVKVCKLMVETCLPSGEPDLFNSSSHYYNNNNNNNNITNLNNNINNNNNYNNTTSSSSSNNGSSLAIVSNLNLSSSMSNLSVGSLHSPTEKDSTLDGFVFSGSCSLNNGSRMRHVSANNVSSKVTRSGSLKRMDSVGKRHASFQHD</sequence>
<gene>
    <name evidence="4" type="primary">LOC115226150</name>
</gene>
<feature type="chain" id="PRO_5028819967" evidence="2">
    <location>
        <begin position="18"/>
        <end position="535"/>
    </location>
</feature>
<proteinExistence type="predicted"/>
<keyword evidence="2" id="KW-0732">Signal</keyword>
<feature type="compositionally biased region" description="Polar residues" evidence="1">
    <location>
        <begin position="164"/>
        <end position="177"/>
    </location>
</feature>
<protein>
    <submittedName>
        <fullName evidence="4">Neurofibromin isoform X2</fullName>
    </submittedName>
</protein>
<evidence type="ECO:0000256" key="1">
    <source>
        <dbReference type="SAM" id="MobiDB-lite"/>
    </source>
</evidence>
<name>A0A6P7TW61_9MOLL</name>
<feature type="region of interest" description="Disordered" evidence="1">
    <location>
        <begin position="211"/>
        <end position="260"/>
    </location>
</feature>
<dbReference type="RefSeq" id="XP_029653006.2">
    <property type="nucleotide sequence ID" value="XM_029797146.2"/>
</dbReference>